<keyword evidence="1" id="KW-0812">Transmembrane</keyword>
<evidence type="ECO:0000313" key="3">
    <source>
        <dbReference type="Proteomes" id="UP001057580"/>
    </source>
</evidence>
<sequence>MSQREYDVLLASVPAPIAIGAALGTVSSLPLMLAIGVGSLLASLLVGFAMFGLTP</sequence>
<dbReference type="InterPro" id="IPR058328">
    <property type="entry name" value="DUF8015"/>
</dbReference>
<dbReference type="KEGG" id="ssai:N0B31_12435"/>
<protein>
    <submittedName>
        <fullName evidence="2">Uncharacterized protein</fullName>
    </submittedName>
</protein>
<organism evidence="2 3">
    <name type="scientific">Salinirubellus salinus</name>
    <dbReference type="NCBI Taxonomy" id="1364945"/>
    <lineage>
        <taxon>Archaea</taxon>
        <taxon>Methanobacteriati</taxon>
        <taxon>Methanobacteriota</taxon>
        <taxon>Stenosarchaea group</taxon>
        <taxon>Halobacteria</taxon>
        <taxon>Halobacteriales</taxon>
        <taxon>Natronomonadaceae</taxon>
        <taxon>Salinirubellus</taxon>
    </lineage>
</organism>
<keyword evidence="1" id="KW-1133">Transmembrane helix</keyword>
<evidence type="ECO:0000256" key="1">
    <source>
        <dbReference type="SAM" id="Phobius"/>
    </source>
</evidence>
<gene>
    <name evidence="2" type="ORF">N0B31_12435</name>
</gene>
<dbReference type="Pfam" id="PF26047">
    <property type="entry name" value="DUF8015"/>
    <property type="match status" value="1"/>
</dbReference>
<evidence type="ECO:0000313" key="2">
    <source>
        <dbReference type="EMBL" id="UWM52956.1"/>
    </source>
</evidence>
<dbReference type="GeneID" id="74943243"/>
<feature type="transmembrane region" description="Helical" evidence="1">
    <location>
        <begin position="32"/>
        <end position="53"/>
    </location>
</feature>
<name>A0A9E7QZL8_9EURY</name>
<proteinExistence type="predicted"/>
<dbReference type="AlphaFoldDB" id="A0A9E7QZL8"/>
<feature type="transmembrane region" description="Helical" evidence="1">
    <location>
        <begin position="7"/>
        <end position="26"/>
    </location>
</feature>
<keyword evidence="3" id="KW-1185">Reference proteome</keyword>
<dbReference type="Proteomes" id="UP001057580">
    <property type="component" value="Chromosome"/>
</dbReference>
<reference evidence="2" key="1">
    <citation type="submission" date="2022-09" db="EMBL/GenBank/DDBJ databases">
        <title>Diverse halophilic archaea isolated from saline environments.</title>
        <authorList>
            <person name="Cui H.-L."/>
        </authorList>
    </citation>
    <scope>NUCLEOTIDE SEQUENCE</scope>
    <source>
        <strain evidence="2">ZS-35-S2</strain>
    </source>
</reference>
<dbReference type="RefSeq" id="WP_260591951.1">
    <property type="nucleotide sequence ID" value="NZ_CP104003.1"/>
</dbReference>
<keyword evidence="1" id="KW-0472">Membrane</keyword>
<dbReference type="EMBL" id="CP104003">
    <property type="protein sequence ID" value="UWM52956.1"/>
    <property type="molecule type" value="Genomic_DNA"/>
</dbReference>
<accession>A0A9E7QZL8</accession>